<proteinExistence type="inferred from homology"/>
<dbReference type="InterPro" id="IPR012948">
    <property type="entry name" value="AARP2CN"/>
</dbReference>
<dbReference type="GO" id="GO:0005525">
    <property type="term" value="F:GTP binding"/>
    <property type="evidence" value="ECO:0007669"/>
    <property type="project" value="UniProtKB-KW"/>
</dbReference>
<dbReference type="InterPro" id="IPR007034">
    <property type="entry name" value="BMS1_TSR1_C"/>
</dbReference>
<evidence type="ECO:0000256" key="8">
    <source>
        <dbReference type="ARBA" id="ARBA00023242"/>
    </source>
</evidence>
<organism evidence="13 14">
    <name type="scientific">Dermatophagoides farinae</name>
    <name type="common">American house dust mite</name>
    <dbReference type="NCBI Taxonomy" id="6954"/>
    <lineage>
        <taxon>Eukaryota</taxon>
        <taxon>Metazoa</taxon>
        <taxon>Ecdysozoa</taxon>
        <taxon>Arthropoda</taxon>
        <taxon>Chelicerata</taxon>
        <taxon>Arachnida</taxon>
        <taxon>Acari</taxon>
        <taxon>Acariformes</taxon>
        <taxon>Sarcoptiformes</taxon>
        <taxon>Astigmata</taxon>
        <taxon>Psoroptidia</taxon>
        <taxon>Analgoidea</taxon>
        <taxon>Pyroglyphidae</taxon>
        <taxon>Dermatophagoidinae</taxon>
        <taxon>Dermatophagoides</taxon>
    </lineage>
</organism>
<name>A0A922L872_DERFA</name>
<feature type="domain" description="Bms1-type G" evidence="12">
    <location>
        <begin position="71"/>
        <end position="235"/>
    </location>
</feature>
<dbReference type="GO" id="GO:0034511">
    <property type="term" value="F:U3 snoRNA binding"/>
    <property type="evidence" value="ECO:0007669"/>
    <property type="project" value="TreeGrafter"/>
</dbReference>
<evidence type="ECO:0000313" key="13">
    <source>
        <dbReference type="EMBL" id="KAH9526886.1"/>
    </source>
</evidence>
<dbReference type="GO" id="GO:0005524">
    <property type="term" value="F:ATP binding"/>
    <property type="evidence" value="ECO:0007669"/>
    <property type="project" value="UniProtKB-KW"/>
</dbReference>
<evidence type="ECO:0000256" key="9">
    <source>
        <dbReference type="ARBA" id="ARBA00049117"/>
    </source>
</evidence>
<dbReference type="GO" id="GO:0000462">
    <property type="term" value="P:maturation of SSU-rRNA from tricistronic rRNA transcript (SSU-rRNA, 5.8S rRNA, LSU-rRNA)"/>
    <property type="evidence" value="ECO:0007669"/>
    <property type="project" value="TreeGrafter"/>
</dbReference>
<dbReference type="InterPro" id="IPR037875">
    <property type="entry name" value="Bms1_N"/>
</dbReference>
<evidence type="ECO:0000256" key="3">
    <source>
        <dbReference type="ARBA" id="ARBA00022553"/>
    </source>
</evidence>
<evidence type="ECO:0000256" key="6">
    <source>
        <dbReference type="ARBA" id="ARBA00022840"/>
    </source>
</evidence>
<comment type="catalytic activity">
    <reaction evidence="9">
        <text>GTP + H2O = GDP + phosphate + H(+)</text>
        <dbReference type="Rhea" id="RHEA:19669"/>
        <dbReference type="ChEBI" id="CHEBI:15377"/>
        <dbReference type="ChEBI" id="CHEBI:15378"/>
        <dbReference type="ChEBI" id="CHEBI:37565"/>
        <dbReference type="ChEBI" id="CHEBI:43474"/>
        <dbReference type="ChEBI" id="CHEBI:58189"/>
    </reaction>
    <physiologicalReaction direction="left-to-right" evidence="9">
        <dbReference type="Rhea" id="RHEA:19670"/>
    </physiologicalReaction>
</comment>
<evidence type="ECO:0000256" key="2">
    <source>
        <dbReference type="ARBA" id="ARBA00022517"/>
    </source>
</evidence>
<evidence type="ECO:0000256" key="1">
    <source>
        <dbReference type="ARBA" id="ARBA00004604"/>
    </source>
</evidence>
<dbReference type="InterPro" id="IPR027417">
    <property type="entry name" value="P-loop_NTPase"/>
</dbReference>
<dbReference type="GO" id="GO:0000479">
    <property type="term" value="P:endonucleolytic cleavage of tricistronic rRNA transcript (SSU-rRNA, 5.8S rRNA, LSU-rRNA)"/>
    <property type="evidence" value="ECO:0007669"/>
    <property type="project" value="TreeGrafter"/>
</dbReference>
<feature type="compositionally biased region" description="Basic and acidic residues" evidence="11">
    <location>
        <begin position="1"/>
        <end position="10"/>
    </location>
</feature>
<dbReference type="Pfam" id="PF08142">
    <property type="entry name" value="AARP2CN"/>
    <property type="match status" value="1"/>
</dbReference>
<dbReference type="PANTHER" id="PTHR12858:SF2">
    <property type="entry name" value="RIBOSOME BIOGENESIS PROTEIN BMS1 HOMOLOG"/>
    <property type="match status" value="1"/>
</dbReference>
<dbReference type="SMART" id="SM00785">
    <property type="entry name" value="AARP2CN"/>
    <property type="match status" value="1"/>
</dbReference>
<comment type="subcellular location">
    <subcellularLocation>
        <location evidence="1">Nucleus</location>
        <location evidence="1">Nucleolus</location>
    </subcellularLocation>
</comment>
<dbReference type="AlphaFoldDB" id="A0A922L872"/>
<feature type="region of interest" description="Disordered" evidence="11">
    <location>
        <begin position="1"/>
        <end position="32"/>
    </location>
</feature>
<dbReference type="SMART" id="SM01362">
    <property type="entry name" value="DUF663"/>
    <property type="match status" value="1"/>
</dbReference>
<feature type="region of interest" description="Disordered" evidence="11">
    <location>
        <begin position="632"/>
        <end position="660"/>
    </location>
</feature>
<evidence type="ECO:0000256" key="10">
    <source>
        <dbReference type="ARBA" id="ARBA00061391"/>
    </source>
</evidence>
<feature type="compositionally biased region" description="Basic residues" evidence="11">
    <location>
        <begin position="1096"/>
        <end position="1111"/>
    </location>
</feature>
<dbReference type="GO" id="GO:0032040">
    <property type="term" value="C:small-subunit processome"/>
    <property type="evidence" value="ECO:0007669"/>
    <property type="project" value="UniProtKB-ARBA"/>
</dbReference>
<dbReference type="GO" id="GO:0030686">
    <property type="term" value="C:90S preribosome"/>
    <property type="evidence" value="ECO:0007669"/>
    <property type="project" value="TreeGrafter"/>
</dbReference>
<keyword evidence="7" id="KW-0342">GTP-binding</keyword>
<evidence type="ECO:0000313" key="14">
    <source>
        <dbReference type="Proteomes" id="UP000790347"/>
    </source>
</evidence>
<comment type="similarity">
    <text evidence="10">Belongs to the TRAFAC class translation factor GTPase superfamily. Bms1-like GTPase family. BMS1 subfamily.</text>
</comment>
<evidence type="ECO:0000256" key="4">
    <source>
        <dbReference type="ARBA" id="ARBA00022741"/>
    </source>
</evidence>
<keyword evidence="4" id="KW-0547">Nucleotide-binding</keyword>
<dbReference type="InterPro" id="IPR030387">
    <property type="entry name" value="G_Bms1/Tsr1_dom"/>
</dbReference>
<evidence type="ECO:0000256" key="11">
    <source>
        <dbReference type="SAM" id="MobiDB-lite"/>
    </source>
</evidence>
<dbReference type="PROSITE" id="PS51714">
    <property type="entry name" value="G_BMS1"/>
    <property type="match status" value="1"/>
</dbReference>
<keyword evidence="14" id="KW-1185">Reference proteome</keyword>
<feature type="compositionally biased region" description="Acidic residues" evidence="11">
    <location>
        <begin position="417"/>
        <end position="440"/>
    </location>
</feature>
<dbReference type="FunFam" id="3.40.50.300:FF:000105">
    <property type="entry name" value="BMS1 ribosome biogenesis factor"/>
    <property type="match status" value="1"/>
</dbReference>
<keyword evidence="2" id="KW-0690">Ribosome biogenesis</keyword>
<keyword evidence="5 13" id="KW-0378">Hydrolase</keyword>
<feature type="compositionally biased region" description="Acidic residues" evidence="11">
    <location>
        <begin position="452"/>
        <end position="477"/>
    </location>
</feature>
<gene>
    <name evidence="13" type="primary">BMS1</name>
    <name evidence="13" type="ORF">DERF_000944</name>
</gene>
<feature type="region of interest" description="Disordered" evidence="11">
    <location>
        <begin position="1088"/>
        <end position="1111"/>
    </location>
</feature>
<dbReference type="Gene3D" id="3.40.50.300">
    <property type="entry name" value="P-loop containing nucleotide triphosphate hydrolases"/>
    <property type="match status" value="1"/>
</dbReference>
<accession>A0A922L872</accession>
<feature type="region of interest" description="Disordered" evidence="11">
    <location>
        <begin position="417"/>
        <end position="481"/>
    </location>
</feature>
<comment type="caution">
    <text evidence="13">The sequence shown here is derived from an EMBL/GenBank/DDBJ whole genome shotgun (WGS) entry which is preliminary data.</text>
</comment>
<dbReference type="GO" id="GO:0005654">
    <property type="term" value="C:nucleoplasm"/>
    <property type="evidence" value="ECO:0007669"/>
    <property type="project" value="UniProtKB-ARBA"/>
</dbReference>
<evidence type="ECO:0000259" key="12">
    <source>
        <dbReference type="PROSITE" id="PS51714"/>
    </source>
</evidence>
<keyword evidence="8" id="KW-0539">Nucleus</keyword>
<evidence type="ECO:0000256" key="7">
    <source>
        <dbReference type="ARBA" id="ARBA00023134"/>
    </source>
</evidence>
<dbReference type="EMBL" id="ASGP02000001">
    <property type="protein sequence ID" value="KAH9526886.1"/>
    <property type="molecule type" value="Genomic_DNA"/>
</dbReference>
<dbReference type="Pfam" id="PF04950">
    <property type="entry name" value="RIBIOP_C"/>
    <property type="match status" value="1"/>
</dbReference>
<sequence length="1111" mass="129096">MDTTKQENKKFKPSLKSKQKRKLLSKNSSSNHKAFAIKSAVKAEKQFRRKQDIIAKRERLPQIDRQPLEPPPFVVSVVGPPKVGKTTLIRGLIRNYTRQNITQITGPITIVCNKNLRITLIECNNDINCMIDVAKISDLVLLVVDASFGFEMETFEFLNICQAHGFPRIMGVLTHLDVFKNPKKLRRTKKQLKHRFWTEIYAGAKLFYLSKLVHQEYLRNEIHNLARFISVIKFRPLEWNSNHPYLIVDRMEDLTNPDEIRLQPKCNRKVCLFGYSRGANFKPNQAVHIPGCGDFQIHSINFIPDPCPLPEKEPIKKKRRSLKEKDKCIYAPMAGVGGIVFDKDAIYIDLGGSHSMGNDAAKTMTEDEQLVAEINQTAQPLNVQISSSELKLFSKTFEESNSKDSTKLRRKVIFDDEDDDIDSDDNDDDDDDDDEDEESDFSEKKLAIGENSEVEDDEDVAFFSSDDDDDDDNDDLDDNKRNEWKDNLRKKASESFYQRIARTVNIQKLVYGEMDSIMFKNEKNPVDSSNHEISDGLFRQIPTDDSGNDSRSMKFTMNSLECSNFPADLLIDFANDPTELDSIRDCFITGQWNENEDAGTILERDKRLRDELDAQDDDELYDDFEDLENIDDNDKIKIEDDEMIDDDNDDDDDDGDGKDLMDKKMMKKQQFNEEYDNLKSKNVLNTGGDEKMFIDFEKEKIQRQSELNRKEFENMPMEQRVQYEGFQAGLYLRIELTQVPCELVTNFDPSYPIIVGGLQHAETDIGFVRTRLKKHRWYNRILKTKDPLIISLGWRRFQTQPYYSIEDHNGRNRLLKYTPQHMHCMASFWGPITPQNTGFVAFQNISERTTQFRIAATGVVLDLDKASQIVKKLKLIGRPIKVYKKTAFIGEMFNSPLEVTKFEGAALRTVSGIRGQIKKPIRSPDGAFRATFEDKISSNDIVFLRTWVNVPVAKFYATVTSLLMPIDQKDQWIGMKTTGRLRYENQITTPNNPKSYYQESKRKDYRFKPMIIPNKLQEELPFRSKPKLMPKKSNRIDRIAVIKDSHERRTDNLIKKLKMVYRETTRQDRLVMQKRAEQHRKELAKIEKNRAEKQKERKKQIMRQLGKSHKI</sequence>
<protein>
    <submittedName>
        <fullName evidence="13">Glycoside hydrolase 2 (Mannanase, beta-galactosidase)</fullName>
    </submittedName>
</protein>
<keyword evidence="3" id="KW-0597">Phosphoprotein</keyword>
<feature type="compositionally biased region" description="Basic residues" evidence="11">
    <location>
        <begin position="11"/>
        <end position="24"/>
    </location>
</feature>
<dbReference type="SUPFAM" id="SSF52540">
    <property type="entry name" value="P-loop containing nucleoside triphosphate hydrolases"/>
    <property type="match status" value="1"/>
</dbReference>
<dbReference type="PANTHER" id="PTHR12858">
    <property type="entry name" value="RIBOSOME BIOGENESIS PROTEIN"/>
    <property type="match status" value="1"/>
</dbReference>
<keyword evidence="6" id="KW-0067">ATP-binding</keyword>
<dbReference type="GO" id="GO:0003924">
    <property type="term" value="F:GTPase activity"/>
    <property type="evidence" value="ECO:0007669"/>
    <property type="project" value="TreeGrafter"/>
</dbReference>
<evidence type="ECO:0000256" key="5">
    <source>
        <dbReference type="ARBA" id="ARBA00022801"/>
    </source>
</evidence>
<dbReference type="CDD" id="cd01882">
    <property type="entry name" value="BMS1"/>
    <property type="match status" value="1"/>
</dbReference>
<reference evidence="13" key="2">
    <citation type="journal article" date="2022" name="Res Sq">
        <title>Comparative Genomics Reveals Insights into the Divergent Evolution of Astigmatic Mites and Household Pest Adaptations.</title>
        <authorList>
            <person name="Xiong Q."/>
            <person name="Wan A.T.-Y."/>
            <person name="Liu X.-Y."/>
            <person name="Fung C.S.-H."/>
            <person name="Xiao X."/>
            <person name="Malainual N."/>
            <person name="Hou J."/>
            <person name="Wang L."/>
            <person name="Wang M."/>
            <person name="Yang K."/>
            <person name="Cui Y."/>
            <person name="Leung E."/>
            <person name="Nong W."/>
            <person name="Shin S.-K."/>
            <person name="Au S."/>
            <person name="Jeong K.Y."/>
            <person name="Chew F.T."/>
            <person name="Hui J."/>
            <person name="Leung T.F."/>
            <person name="Tungtrongchitr A."/>
            <person name="Zhong N."/>
            <person name="Liu Z."/>
            <person name="Tsui S."/>
        </authorList>
    </citation>
    <scope>NUCLEOTIDE SEQUENCE</scope>
    <source>
        <strain evidence="13">Derf</strain>
        <tissue evidence="13">Whole organism</tissue>
    </source>
</reference>
<feature type="compositionally biased region" description="Acidic residues" evidence="11">
    <location>
        <begin position="639"/>
        <end position="656"/>
    </location>
</feature>
<dbReference type="InterPro" id="IPR039761">
    <property type="entry name" value="Bms1/Tsr1"/>
</dbReference>
<dbReference type="Proteomes" id="UP000790347">
    <property type="component" value="Unassembled WGS sequence"/>
</dbReference>
<reference evidence="13" key="1">
    <citation type="submission" date="2013-05" db="EMBL/GenBank/DDBJ databases">
        <authorList>
            <person name="Yim A.K.Y."/>
            <person name="Chan T.F."/>
            <person name="Ji K.M."/>
            <person name="Liu X.Y."/>
            <person name="Zhou J.W."/>
            <person name="Li R.Q."/>
            <person name="Yang K.Y."/>
            <person name="Li J."/>
            <person name="Li M."/>
            <person name="Law P.T.W."/>
            <person name="Wu Y.L."/>
            <person name="Cai Z.L."/>
            <person name="Qin H."/>
            <person name="Bao Y."/>
            <person name="Leung R.K.K."/>
            <person name="Ng P.K.S."/>
            <person name="Zou J."/>
            <person name="Zhong X.J."/>
            <person name="Ran P.X."/>
            <person name="Zhong N.S."/>
            <person name="Liu Z.G."/>
            <person name="Tsui S.K.W."/>
        </authorList>
    </citation>
    <scope>NUCLEOTIDE SEQUENCE</scope>
    <source>
        <strain evidence="13">Derf</strain>
        <tissue evidence="13">Whole organism</tissue>
    </source>
</reference>